<reference evidence="1 2" key="1">
    <citation type="submission" date="2017-05" db="EMBL/GenBank/DDBJ databases">
        <title>Lactobacillus nurukis nov., sp. nov., isolated from nuruk.</title>
        <authorList>
            <person name="Kim S.-J."/>
        </authorList>
    </citation>
    <scope>NUCLEOTIDE SEQUENCE [LARGE SCALE GENOMIC DNA]</scope>
    <source>
        <strain evidence="1 2">SYF10-1a</strain>
    </source>
</reference>
<comment type="caution">
    <text evidence="1">The sequence shown here is derived from an EMBL/GenBank/DDBJ whole genome shotgun (WGS) entry which is preliminary data.</text>
</comment>
<proteinExistence type="predicted"/>
<sequence length="122" mass="14218">MNNNIAIIVTDVKNIPYINGNKTIFISFDQNVPDIPNSKFIKIPNYISLGEDLANVFTDTVRLPDTTGYRNILQYVYFSHMVAFYISQQNYSKIIFEDDDLRDQVLKQFDNSNRYANKYSLT</sequence>
<accession>A0A2N7AUU6</accession>
<evidence type="ECO:0000313" key="2">
    <source>
        <dbReference type="Proteomes" id="UP000235649"/>
    </source>
</evidence>
<gene>
    <name evidence="1" type="ORF">CBP76_05720</name>
</gene>
<keyword evidence="2" id="KW-1185">Reference proteome</keyword>
<protein>
    <submittedName>
        <fullName evidence="1">Uncharacterized protein</fullName>
    </submittedName>
</protein>
<organism evidence="1 2">
    <name type="scientific">Companilactobacillus nuruki</name>
    <dbReference type="NCBI Taxonomy" id="1993540"/>
    <lineage>
        <taxon>Bacteria</taxon>
        <taxon>Bacillati</taxon>
        <taxon>Bacillota</taxon>
        <taxon>Bacilli</taxon>
        <taxon>Lactobacillales</taxon>
        <taxon>Lactobacillaceae</taxon>
        <taxon>Companilactobacillus</taxon>
    </lineage>
</organism>
<dbReference type="RefSeq" id="WP_102195988.1">
    <property type="nucleotide sequence ID" value="NZ_NIPR01000013.1"/>
</dbReference>
<evidence type="ECO:0000313" key="1">
    <source>
        <dbReference type="EMBL" id="PMD71355.1"/>
    </source>
</evidence>
<dbReference type="OrthoDB" id="2295692at2"/>
<dbReference type="AlphaFoldDB" id="A0A2N7AUU6"/>
<dbReference type="Proteomes" id="UP000235649">
    <property type="component" value="Unassembled WGS sequence"/>
</dbReference>
<name>A0A2N7AUU6_9LACO</name>
<dbReference type="EMBL" id="NIPR01000013">
    <property type="protein sequence ID" value="PMD71355.1"/>
    <property type="molecule type" value="Genomic_DNA"/>
</dbReference>